<name>A0A098MAB5_9BACL</name>
<dbReference type="RefSeq" id="WP_036650477.1">
    <property type="nucleotide sequence ID" value="NZ_JQCR01000002.1"/>
</dbReference>
<dbReference type="STRING" id="268407.PWYN_09175"/>
<evidence type="ECO:0000259" key="6">
    <source>
        <dbReference type="Pfam" id="PF04542"/>
    </source>
</evidence>
<evidence type="ECO:0000313" key="9">
    <source>
        <dbReference type="Proteomes" id="UP000029734"/>
    </source>
</evidence>
<comment type="caution">
    <text evidence="8">The sequence shown here is derived from an EMBL/GenBank/DDBJ whole genome shotgun (WGS) entry which is preliminary data.</text>
</comment>
<reference evidence="8 9" key="2">
    <citation type="submission" date="2014-10" db="EMBL/GenBank/DDBJ databases">
        <title>Comparative genomics of the Paenibacillus odorifer group.</title>
        <authorList>
            <person name="Tsai Y.-C."/>
            <person name="Martin N."/>
            <person name="Korlach J."/>
            <person name="Wiedmann M."/>
        </authorList>
    </citation>
    <scope>NUCLEOTIDE SEQUENCE [LARGE SCALE GENOMIC DNA]</scope>
    <source>
        <strain evidence="8 9">DSM 18334</strain>
    </source>
</reference>
<dbReference type="SUPFAM" id="SSF88659">
    <property type="entry name" value="Sigma3 and sigma4 domains of RNA polymerase sigma factors"/>
    <property type="match status" value="1"/>
</dbReference>
<feature type="domain" description="RNA polymerase sigma-70 region 4" evidence="7">
    <location>
        <begin position="132"/>
        <end position="180"/>
    </location>
</feature>
<dbReference type="EMBL" id="JQCR01000002">
    <property type="protein sequence ID" value="KGE19490.1"/>
    <property type="molecule type" value="Genomic_DNA"/>
</dbReference>
<dbReference type="GO" id="GO:0003677">
    <property type="term" value="F:DNA binding"/>
    <property type="evidence" value="ECO:0007669"/>
    <property type="project" value="UniProtKB-KW"/>
</dbReference>
<dbReference type="AlphaFoldDB" id="A0A098MAB5"/>
<evidence type="ECO:0000256" key="3">
    <source>
        <dbReference type="ARBA" id="ARBA00023082"/>
    </source>
</evidence>
<dbReference type="InterPro" id="IPR007627">
    <property type="entry name" value="RNA_pol_sigma70_r2"/>
</dbReference>
<feature type="domain" description="RNA polymerase sigma-70 region 2" evidence="6">
    <location>
        <begin position="25"/>
        <end position="92"/>
    </location>
</feature>
<dbReference type="CDD" id="cd06171">
    <property type="entry name" value="Sigma70_r4"/>
    <property type="match status" value="1"/>
</dbReference>
<dbReference type="InterPro" id="IPR013325">
    <property type="entry name" value="RNA_pol_sigma_r2"/>
</dbReference>
<dbReference type="InterPro" id="IPR007630">
    <property type="entry name" value="RNA_pol_sigma70_r4"/>
</dbReference>
<evidence type="ECO:0000313" key="8">
    <source>
        <dbReference type="EMBL" id="KGE19490.1"/>
    </source>
</evidence>
<sequence length="193" mass="22235">MTDALDDRDLMMQIGDKDPAALEHLYDRYEKVVYSFAYRIVQDSMAAEEVVQELFLRVWTHSERYEASQGKLTTWMFAVTRNIAVDMLRRKSVRDRGIPVETDALHAVADDLADTAVQVEMRSEGQRVREILDGLSRDQQQVIDSIYYGGMTQQEVSARYNIPLGTVKSRVRLALKQMRKSLMVEGRREGYHG</sequence>
<proteinExistence type="inferred from homology"/>
<dbReference type="Pfam" id="PF04542">
    <property type="entry name" value="Sigma70_r2"/>
    <property type="match status" value="1"/>
</dbReference>
<dbReference type="GO" id="GO:0006352">
    <property type="term" value="P:DNA-templated transcription initiation"/>
    <property type="evidence" value="ECO:0007669"/>
    <property type="project" value="InterPro"/>
</dbReference>
<keyword evidence="3" id="KW-0731">Sigma factor</keyword>
<organism evidence="8 9">
    <name type="scientific">Paenibacillus wynnii</name>
    <dbReference type="NCBI Taxonomy" id="268407"/>
    <lineage>
        <taxon>Bacteria</taxon>
        <taxon>Bacillati</taxon>
        <taxon>Bacillota</taxon>
        <taxon>Bacilli</taxon>
        <taxon>Bacillales</taxon>
        <taxon>Paenibacillaceae</taxon>
        <taxon>Paenibacillus</taxon>
    </lineage>
</organism>
<dbReference type="Gene3D" id="1.10.1740.10">
    <property type="match status" value="1"/>
</dbReference>
<dbReference type="InterPro" id="IPR013324">
    <property type="entry name" value="RNA_pol_sigma_r3/r4-like"/>
</dbReference>
<comment type="similarity">
    <text evidence="1">Belongs to the sigma-70 factor family. ECF subfamily.</text>
</comment>
<evidence type="ECO:0000256" key="2">
    <source>
        <dbReference type="ARBA" id="ARBA00023015"/>
    </source>
</evidence>
<keyword evidence="2" id="KW-0805">Transcription regulation</keyword>
<accession>A0A098MAB5</accession>
<dbReference type="OrthoDB" id="9784272at2"/>
<keyword evidence="5" id="KW-0804">Transcription</keyword>
<keyword evidence="4" id="KW-0238">DNA-binding</keyword>
<dbReference type="eggNOG" id="COG1595">
    <property type="taxonomic scope" value="Bacteria"/>
</dbReference>
<dbReference type="GO" id="GO:0016987">
    <property type="term" value="F:sigma factor activity"/>
    <property type="evidence" value="ECO:0007669"/>
    <property type="project" value="UniProtKB-KW"/>
</dbReference>
<evidence type="ECO:0000256" key="4">
    <source>
        <dbReference type="ARBA" id="ARBA00023125"/>
    </source>
</evidence>
<dbReference type="InterPro" id="IPR014284">
    <property type="entry name" value="RNA_pol_sigma-70_dom"/>
</dbReference>
<dbReference type="PANTHER" id="PTHR43133">
    <property type="entry name" value="RNA POLYMERASE ECF-TYPE SIGMA FACTO"/>
    <property type="match status" value="1"/>
</dbReference>
<dbReference type="InterPro" id="IPR036388">
    <property type="entry name" value="WH-like_DNA-bd_sf"/>
</dbReference>
<evidence type="ECO:0000256" key="1">
    <source>
        <dbReference type="ARBA" id="ARBA00010641"/>
    </source>
</evidence>
<dbReference type="InterPro" id="IPR039425">
    <property type="entry name" value="RNA_pol_sigma-70-like"/>
</dbReference>
<dbReference type="SUPFAM" id="SSF88946">
    <property type="entry name" value="Sigma2 domain of RNA polymerase sigma factors"/>
    <property type="match status" value="1"/>
</dbReference>
<evidence type="ECO:0000256" key="5">
    <source>
        <dbReference type="ARBA" id="ARBA00023163"/>
    </source>
</evidence>
<dbReference type="Gene3D" id="1.10.10.10">
    <property type="entry name" value="Winged helix-like DNA-binding domain superfamily/Winged helix DNA-binding domain"/>
    <property type="match status" value="1"/>
</dbReference>
<protein>
    <submittedName>
        <fullName evidence="8">RNA polymerase sigma24 factor</fullName>
    </submittedName>
</protein>
<gene>
    <name evidence="8" type="ORF">PWYN_09175</name>
</gene>
<dbReference type="PANTHER" id="PTHR43133:SF62">
    <property type="entry name" value="RNA POLYMERASE SIGMA FACTOR SIGZ"/>
    <property type="match status" value="1"/>
</dbReference>
<dbReference type="Pfam" id="PF04545">
    <property type="entry name" value="Sigma70_r4"/>
    <property type="match status" value="1"/>
</dbReference>
<keyword evidence="9" id="KW-1185">Reference proteome</keyword>
<evidence type="ECO:0000259" key="7">
    <source>
        <dbReference type="Pfam" id="PF04545"/>
    </source>
</evidence>
<dbReference type="NCBIfam" id="TIGR02937">
    <property type="entry name" value="sigma70-ECF"/>
    <property type="match status" value="1"/>
</dbReference>
<dbReference type="Proteomes" id="UP000029734">
    <property type="component" value="Unassembled WGS sequence"/>
</dbReference>
<reference evidence="8 9" key="1">
    <citation type="submission" date="2014-08" db="EMBL/GenBank/DDBJ databases">
        <authorList>
            <person name="den Bakker H.C."/>
        </authorList>
    </citation>
    <scope>NUCLEOTIDE SEQUENCE [LARGE SCALE GENOMIC DNA]</scope>
    <source>
        <strain evidence="8 9">DSM 18334</strain>
    </source>
</reference>